<name>A0A1H3M6H2_9ACTN</name>
<sequence length="280" mass="28754">MYGLARCAGPMSYALSAEAAEFYESTFVPALFDSMARRAVGAAGLTPGRAVLDVACGTGAVARAASSVVGPTGTVVGVDRNPAMLAVARRLRPDLRWLEGDACALPFAAGTFDVAISQAGLMFFGDPVAALRELGRVAGRVVVQVPGRLSESAGYRALAEVVSRHAGPATGDLLSVYFSAGSPAFLADLMDQAGLLVDRFETWTGATRLDSLDTFLAVELLPFGALEPDVHDRIVADCRTALASFVSPTGAVAAPIEVQLVTARALPGARAGGPVGMLSG</sequence>
<dbReference type="AlphaFoldDB" id="A0A1H3M6H2"/>
<evidence type="ECO:0000313" key="3">
    <source>
        <dbReference type="Proteomes" id="UP000199632"/>
    </source>
</evidence>
<accession>A0A1H3M6H2</accession>
<dbReference type="InterPro" id="IPR041698">
    <property type="entry name" value="Methyltransf_25"/>
</dbReference>
<keyword evidence="2" id="KW-0489">Methyltransferase</keyword>
<dbReference type="Pfam" id="PF13649">
    <property type="entry name" value="Methyltransf_25"/>
    <property type="match status" value="1"/>
</dbReference>
<dbReference type="PANTHER" id="PTHR43591:SF24">
    <property type="entry name" value="2-METHOXY-6-POLYPRENYL-1,4-BENZOQUINOL METHYLASE, MITOCHONDRIAL"/>
    <property type="match status" value="1"/>
</dbReference>
<dbReference type="Proteomes" id="UP000199632">
    <property type="component" value="Unassembled WGS sequence"/>
</dbReference>
<dbReference type="EMBL" id="FNQB01000001">
    <property type="protein sequence ID" value="SDY71904.1"/>
    <property type="molecule type" value="Genomic_DNA"/>
</dbReference>
<dbReference type="GO" id="GO:0032259">
    <property type="term" value="P:methylation"/>
    <property type="evidence" value="ECO:0007669"/>
    <property type="project" value="UniProtKB-KW"/>
</dbReference>
<evidence type="ECO:0000259" key="1">
    <source>
        <dbReference type="Pfam" id="PF13649"/>
    </source>
</evidence>
<dbReference type="GO" id="GO:0008168">
    <property type="term" value="F:methyltransferase activity"/>
    <property type="evidence" value="ECO:0007669"/>
    <property type="project" value="UniProtKB-KW"/>
</dbReference>
<reference evidence="3" key="1">
    <citation type="submission" date="2016-10" db="EMBL/GenBank/DDBJ databases">
        <authorList>
            <person name="Varghese N."/>
            <person name="Submissions S."/>
        </authorList>
    </citation>
    <scope>NUCLEOTIDE SEQUENCE [LARGE SCALE GENOMIC DNA]</scope>
    <source>
        <strain evidence="3">DSM 44718</strain>
    </source>
</reference>
<dbReference type="CDD" id="cd02440">
    <property type="entry name" value="AdoMet_MTases"/>
    <property type="match status" value="1"/>
</dbReference>
<dbReference type="SUPFAM" id="SSF53335">
    <property type="entry name" value="S-adenosyl-L-methionine-dependent methyltransferases"/>
    <property type="match status" value="1"/>
</dbReference>
<keyword evidence="3" id="KW-1185">Reference proteome</keyword>
<protein>
    <submittedName>
        <fullName evidence="2">Methyltransferase domain-containing protein</fullName>
    </submittedName>
</protein>
<dbReference type="InterPro" id="IPR029063">
    <property type="entry name" value="SAM-dependent_MTases_sf"/>
</dbReference>
<evidence type="ECO:0000313" key="2">
    <source>
        <dbReference type="EMBL" id="SDY71904.1"/>
    </source>
</evidence>
<gene>
    <name evidence="2" type="ORF">SAMN05421684_1198</name>
</gene>
<dbReference type="STRING" id="137265.SAMN05421684_1198"/>
<dbReference type="Gene3D" id="3.40.50.150">
    <property type="entry name" value="Vaccinia Virus protein VP39"/>
    <property type="match status" value="1"/>
</dbReference>
<proteinExistence type="predicted"/>
<dbReference type="OrthoDB" id="3763870at2"/>
<keyword evidence="2" id="KW-0808">Transferase</keyword>
<organism evidence="2 3">
    <name type="scientific">Asanoa ishikariensis</name>
    <dbReference type="NCBI Taxonomy" id="137265"/>
    <lineage>
        <taxon>Bacteria</taxon>
        <taxon>Bacillati</taxon>
        <taxon>Actinomycetota</taxon>
        <taxon>Actinomycetes</taxon>
        <taxon>Micromonosporales</taxon>
        <taxon>Micromonosporaceae</taxon>
        <taxon>Asanoa</taxon>
    </lineage>
</organism>
<dbReference type="PANTHER" id="PTHR43591">
    <property type="entry name" value="METHYLTRANSFERASE"/>
    <property type="match status" value="1"/>
</dbReference>
<feature type="domain" description="Methyltransferase" evidence="1">
    <location>
        <begin position="51"/>
        <end position="137"/>
    </location>
</feature>